<dbReference type="PANTHER" id="PTHR20903:SF0">
    <property type="entry name" value="PREFOLDIN SUBUNIT 1"/>
    <property type="match status" value="1"/>
</dbReference>
<dbReference type="Proteomes" id="UP000325440">
    <property type="component" value="Unassembled WGS sequence"/>
</dbReference>
<dbReference type="Gene3D" id="1.10.287.370">
    <property type="match status" value="1"/>
</dbReference>
<dbReference type="EMBL" id="CABPRJ010002392">
    <property type="protein sequence ID" value="VVC45020.1"/>
    <property type="molecule type" value="Genomic_DNA"/>
</dbReference>
<reference evidence="5 6" key="1">
    <citation type="submission" date="2019-08" db="EMBL/GenBank/DDBJ databases">
        <authorList>
            <person name="Alioto T."/>
            <person name="Alioto T."/>
            <person name="Gomez Garrido J."/>
        </authorList>
    </citation>
    <scope>NUCLEOTIDE SEQUENCE [LARGE SCALE GENOMIC DNA]</scope>
</reference>
<dbReference type="AlphaFoldDB" id="A0A5E4NML4"/>
<dbReference type="OrthoDB" id="5242628at2759"/>
<dbReference type="GO" id="GO:0051082">
    <property type="term" value="F:unfolded protein binding"/>
    <property type="evidence" value="ECO:0007669"/>
    <property type="project" value="InterPro"/>
</dbReference>
<dbReference type="CDD" id="cd23164">
    <property type="entry name" value="Prefoldin_1"/>
    <property type="match status" value="1"/>
</dbReference>
<evidence type="ECO:0000256" key="1">
    <source>
        <dbReference type="ARBA" id="ARBA00008045"/>
    </source>
</evidence>
<sequence>MAVDMDLKNAFKELHEKLLYASQQIKVADLQIDTLRRTKQHNILTKQELEKIPKDVNTYEALGRAFVLTPREEVFKNLDKFNNETEKKIFALENSKQYLEGNLKESENNLREMVQRKRGDVGSDKENQPSSSKD</sequence>
<organism evidence="5 6">
    <name type="scientific">Cinara cedri</name>
    <dbReference type="NCBI Taxonomy" id="506608"/>
    <lineage>
        <taxon>Eukaryota</taxon>
        <taxon>Metazoa</taxon>
        <taxon>Ecdysozoa</taxon>
        <taxon>Arthropoda</taxon>
        <taxon>Hexapoda</taxon>
        <taxon>Insecta</taxon>
        <taxon>Pterygota</taxon>
        <taxon>Neoptera</taxon>
        <taxon>Paraneoptera</taxon>
        <taxon>Hemiptera</taxon>
        <taxon>Sternorrhyncha</taxon>
        <taxon>Aphidomorpha</taxon>
        <taxon>Aphidoidea</taxon>
        <taxon>Aphididae</taxon>
        <taxon>Lachninae</taxon>
        <taxon>Cinara</taxon>
    </lineage>
</organism>
<protein>
    <submittedName>
        <fullName evidence="5">Prefoldin beta-like</fullName>
    </submittedName>
</protein>
<comment type="subunit">
    <text evidence="2">Heterohexamer of two PFD-alpha type and four PFD-beta type subunits.</text>
</comment>
<dbReference type="Pfam" id="PF01920">
    <property type="entry name" value="Prefoldin_2"/>
    <property type="match status" value="1"/>
</dbReference>
<dbReference type="GO" id="GO:0044183">
    <property type="term" value="F:protein folding chaperone"/>
    <property type="evidence" value="ECO:0007669"/>
    <property type="project" value="TreeGrafter"/>
</dbReference>
<proteinExistence type="inferred from homology"/>
<dbReference type="GO" id="GO:0016272">
    <property type="term" value="C:prefoldin complex"/>
    <property type="evidence" value="ECO:0007669"/>
    <property type="project" value="InterPro"/>
</dbReference>
<keyword evidence="6" id="KW-1185">Reference proteome</keyword>
<keyword evidence="3" id="KW-0143">Chaperone</keyword>
<evidence type="ECO:0000313" key="5">
    <source>
        <dbReference type="EMBL" id="VVC45020.1"/>
    </source>
</evidence>
<evidence type="ECO:0000256" key="2">
    <source>
        <dbReference type="ARBA" id="ARBA00011695"/>
    </source>
</evidence>
<comment type="similarity">
    <text evidence="1">Belongs to the prefoldin subunit beta family.</text>
</comment>
<dbReference type="SUPFAM" id="SSF46579">
    <property type="entry name" value="Prefoldin"/>
    <property type="match status" value="1"/>
</dbReference>
<evidence type="ECO:0000256" key="3">
    <source>
        <dbReference type="ARBA" id="ARBA00023186"/>
    </source>
</evidence>
<feature type="region of interest" description="Disordered" evidence="4">
    <location>
        <begin position="106"/>
        <end position="134"/>
    </location>
</feature>
<dbReference type="InterPro" id="IPR009053">
    <property type="entry name" value="Prefoldin"/>
</dbReference>
<evidence type="ECO:0000256" key="4">
    <source>
        <dbReference type="SAM" id="MobiDB-lite"/>
    </source>
</evidence>
<accession>A0A5E4NML4</accession>
<dbReference type="GO" id="GO:0005737">
    <property type="term" value="C:cytoplasm"/>
    <property type="evidence" value="ECO:0007669"/>
    <property type="project" value="TreeGrafter"/>
</dbReference>
<dbReference type="PANTHER" id="PTHR20903">
    <property type="entry name" value="PREFOLDIN SUBUNIT 1-RELATED"/>
    <property type="match status" value="1"/>
</dbReference>
<name>A0A5E4NML4_9HEMI</name>
<evidence type="ECO:0000313" key="6">
    <source>
        <dbReference type="Proteomes" id="UP000325440"/>
    </source>
</evidence>
<gene>
    <name evidence="5" type="ORF">CINCED_3A024739</name>
</gene>
<dbReference type="InterPro" id="IPR002777">
    <property type="entry name" value="PFD_beta-like"/>
</dbReference>